<feature type="region of interest" description="Disordered" evidence="1">
    <location>
        <begin position="196"/>
        <end position="279"/>
    </location>
</feature>
<evidence type="ECO:0000313" key="3">
    <source>
        <dbReference type="Proteomes" id="UP001212841"/>
    </source>
</evidence>
<feature type="region of interest" description="Disordered" evidence="1">
    <location>
        <begin position="127"/>
        <end position="157"/>
    </location>
</feature>
<gene>
    <name evidence="2" type="ORF">HK097_004307</name>
</gene>
<keyword evidence="3" id="KW-1185">Reference proteome</keyword>
<feature type="compositionally biased region" description="Polar residues" evidence="1">
    <location>
        <begin position="399"/>
        <end position="416"/>
    </location>
</feature>
<protein>
    <submittedName>
        <fullName evidence="2">Uncharacterized protein</fullName>
    </submittedName>
</protein>
<feature type="compositionally biased region" description="Basic and acidic residues" evidence="1">
    <location>
        <begin position="498"/>
        <end position="520"/>
    </location>
</feature>
<feature type="compositionally biased region" description="Basic and acidic residues" evidence="1">
    <location>
        <begin position="313"/>
        <end position="330"/>
    </location>
</feature>
<feature type="compositionally biased region" description="Polar residues" evidence="1">
    <location>
        <begin position="339"/>
        <end position="349"/>
    </location>
</feature>
<sequence>MRKKEAIVLARTTREFCLNPFHIPRSLLVSELKEMRVAMFAALKIKSPFLPKISPAIDYARHSLPPNEAADCGPYIRDNPLPRNPLDSDDEIIRKQKHIYGSKYRWDKKVQKEDVADDASNFGDDYATLPTKTATPTDKRRARRLPTRSPMSKKANWKKLPRVARGPSVVLIPPLLSWDKYKSGVIDLDRAMRTAAQTSEAKSREGMLASPTDSHPSSPDSPLARFSEMLVDEFDPNASMPPEEPESMESTPSSENGESDWQSAILGDTPSPSGSPMYGMGPAIMDFGIGSAIPLVPPAPQPLAVPPVQAPFDPRRKGPQDPRRTAKDSRLGSGPVQGNIEQWRQSTSVAQQAVGNLLTQAGSSGAQQAAQRYIELMSAASTMIPSTAALQPPSLGQLIGTQLPNPTIQPNLNIRQQPPPPDRVPSPAGLPQKKRPATGDRPTPPPDLERPHKRLMSSRDRPTPPPEMGRQGNGSRSARDHLPPPPRDLQRQGSGRGRGADDRHKVHPSRRPEHLQERPRQGSPGWPHGRGEVREWDGEPQPWGSWSSEADVRNQLLRMMQTEAVSAPILEFLNNIDRTQKLSWGDKRSLLITAKEMGRERNNTPVIDETTHMLKRYK</sequence>
<dbReference type="AlphaFoldDB" id="A0AAD5SG59"/>
<proteinExistence type="predicted"/>
<feature type="compositionally biased region" description="Pro residues" evidence="1">
    <location>
        <begin position="300"/>
        <end position="309"/>
    </location>
</feature>
<accession>A0AAD5SG59</accession>
<comment type="caution">
    <text evidence="2">The sequence shown here is derived from an EMBL/GenBank/DDBJ whole genome shotgun (WGS) entry which is preliminary data.</text>
</comment>
<dbReference type="EMBL" id="JADGJD010000209">
    <property type="protein sequence ID" value="KAJ3053420.1"/>
    <property type="molecule type" value="Genomic_DNA"/>
</dbReference>
<evidence type="ECO:0000256" key="1">
    <source>
        <dbReference type="SAM" id="MobiDB-lite"/>
    </source>
</evidence>
<feature type="compositionally biased region" description="Low complexity" evidence="1">
    <location>
        <begin position="210"/>
        <end position="222"/>
    </location>
</feature>
<organism evidence="2 3">
    <name type="scientific">Rhizophlyctis rosea</name>
    <dbReference type="NCBI Taxonomy" id="64517"/>
    <lineage>
        <taxon>Eukaryota</taxon>
        <taxon>Fungi</taxon>
        <taxon>Fungi incertae sedis</taxon>
        <taxon>Chytridiomycota</taxon>
        <taxon>Chytridiomycota incertae sedis</taxon>
        <taxon>Chytridiomycetes</taxon>
        <taxon>Rhizophlyctidales</taxon>
        <taxon>Rhizophlyctidaceae</taxon>
        <taxon>Rhizophlyctis</taxon>
    </lineage>
</organism>
<name>A0AAD5SG59_9FUNG</name>
<feature type="region of interest" description="Disordered" evidence="1">
    <location>
        <begin position="395"/>
        <end position="547"/>
    </location>
</feature>
<feature type="region of interest" description="Disordered" evidence="1">
    <location>
        <begin position="300"/>
        <end position="349"/>
    </location>
</feature>
<evidence type="ECO:0000313" key="2">
    <source>
        <dbReference type="EMBL" id="KAJ3053420.1"/>
    </source>
</evidence>
<reference evidence="2" key="1">
    <citation type="submission" date="2020-05" db="EMBL/GenBank/DDBJ databases">
        <title>Phylogenomic resolution of chytrid fungi.</title>
        <authorList>
            <person name="Stajich J.E."/>
            <person name="Amses K."/>
            <person name="Simmons R."/>
            <person name="Seto K."/>
            <person name="Myers J."/>
            <person name="Bonds A."/>
            <person name="Quandt C.A."/>
            <person name="Barry K."/>
            <person name="Liu P."/>
            <person name="Grigoriev I."/>
            <person name="Longcore J.E."/>
            <person name="James T.Y."/>
        </authorList>
    </citation>
    <scope>NUCLEOTIDE SEQUENCE</scope>
    <source>
        <strain evidence="2">JEL0318</strain>
    </source>
</reference>
<dbReference type="Proteomes" id="UP001212841">
    <property type="component" value="Unassembled WGS sequence"/>
</dbReference>